<protein>
    <recommendedName>
        <fullName evidence="8">Acyltransferase 3 domain-containing protein</fullName>
    </recommendedName>
</protein>
<dbReference type="PANTHER" id="PTHR40074">
    <property type="entry name" value="O-ACETYLTRANSFERASE WECH"/>
    <property type="match status" value="1"/>
</dbReference>
<keyword evidence="4 7" id="KW-0812">Transmembrane</keyword>
<keyword evidence="5 7" id="KW-1133">Transmembrane helix</keyword>
<evidence type="ECO:0000256" key="4">
    <source>
        <dbReference type="ARBA" id="ARBA00022692"/>
    </source>
</evidence>
<dbReference type="EMBL" id="MTCY01000079">
    <property type="protein sequence ID" value="OWP74283.1"/>
    <property type="molecule type" value="Genomic_DNA"/>
</dbReference>
<dbReference type="AlphaFoldDB" id="A0A246G7A4"/>
<dbReference type="PANTHER" id="PTHR40074:SF2">
    <property type="entry name" value="O-ACETYLTRANSFERASE WECH"/>
    <property type="match status" value="1"/>
</dbReference>
<evidence type="ECO:0000256" key="3">
    <source>
        <dbReference type="ARBA" id="ARBA00022475"/>
    </source>
</evidence>
<dbReference type="InterPro" id="IPR002656">
    <property type="entry name" value="Acyl_transf_3_dom"/>
</dbReference>
<dbReference type="GO" id="GO:0009246">
    <property type="term" value="P:enterobacterial common antigen biosynthetic process"/>
    <property type="evidence" value="ECO:0007669"/>
    <property type="project" value="TreeGrafter"/>
</dbReference>
<evidence type="ECO:0000256" key="5">
    <source>
        <dbReference type="ARBA" id="ARBA00022989"/>
    </source>
</evidence>
<dbReference type="Proteomes" id="UP000198034">
    <property type="component" value="Unassembled WGS sequence"/>
</dbReference>
<keyword evidence="6 7" id="KW-0472">Membrane</keyword>
<proteinExistence type="inferred from homology"/>
<evidence type="ECO:0000256" key="1">
    <source>
        <dbReference type="ARBA" id="ARBA00004651"/>
    </source>
</evidence>
<comment type="subcellular location">
    <subcellularLocation>
        <location evidence="1">Cell membrane</location>
        <topology evidence="1">Multi-pass membrane protein</topology>
    </subcellularLocation>
</comment>
<feature type="transmembrane region" description="Helical" evidence="7">
    <location>
        <begin position="51"/>
        <end position="67"/>
    </location>
</feature>
<evidence type="ECO:0000313" key="10">
    <source>
        <dbReference type="Proteomes" id="UP000198034"/>
    </source>
</evidence>
<feature type="domain" description="Acyltransferase 3" evidence="8">
    <location>
        <begin position="1"/>
        <end position="193"/>
    </location>
</feature>
<gene>
    <name evidence="9" type="ORF">BWK62_14640</name>
</gene>
<dbReference type="GO" id="GO:0016413">
    <property type="term" value="F:O-acetyltransferase activity"/>
    <property type="evidence" value="ECO:0007669"/>
    <property type="project" value="TreeGrafter"/>
</dbReference>
<sequence>MIIGLYLFFPIIKSWLSRANDNEIKYFIGIWLITICIKLPIINTFIPNIEITYFSGYIGFPILGYYLSKKKLNLKRKKVIYIILIVIGLLITIFGTYFATKYKGTFYEGFYDYLTPNVLFISIGVFLFFKDFVTVNSKIIIFFNKYSYGTYLVHILTIIVLQKAGVSYALINPMLGIPITSITCFIISTLIIWGVNNLPFGKYISG</sequence>
<name>A0A246G7A4_9FLAO</name>
<reference evidence="9 10" key="1">
    <citation type="journal article" date="2017" name="Infect. Genet. Evol.">
        <title>Comparative genome analysis of fish pathogen Flavobacterium columnare reveals extensive sequence diversity within the species.</title>
        <authorList>
            <person name="Kayansamruaj P."/>
            <person name="Dong H.T."/>
            <person name="Hirono I."/>
            <person name="Kondo H."/>
            <person name="Senapin S."/>
            <person name="Rodkhum C."/>
        </authorList>
    </citation>
    <scope>NUCLEOTIDE SEQUENCE [LARGE SCALE GENOMIC DNA]</scope>
    <source>
        <strain evidence="9 10">1214</strain>
    </source>
</reference>
<feature type="transmembrane region" description="Helical" evidence="7">
    <location>
        <begin position="150"/>
        <end position="171"/>
    </location>
</feature>
<comment type="caution">
    <text evidence="9">The sequence shown here is derived from an EMBL/GenBank/DDBJ whole genome shotgun (WGS) entry which is preliminary data.</text>
</comment>
<feature type="transmembrane region" description="Helical" evidence="7">
    <location>
        <begin position="177"/>
        <end position="195"/>
    </location>
</feature>
<comment type="similarity">
    <text evidence="2">Belongs to the acyltransferase 3 family.</text>
</comment>
<evidence type="ECO:0000256" key="7">
    <source>
        <dbReference type="SAM" id="Phobius"/>
    </source>
</evidence>
<keyword evidence="3" id="KW-1003">Cell membrane</keyword>
<evidence type="ECO:0000313" key="9">
    <source>
        <dbReference type="EMBL" id="OWP74283.1"/>
    </source>
</evidence>
<feature type="transmembrane region" description="Helical" evidence="7">
    <location>
        <begin position="79"/>
        <end position="98"/>
    </location>
</feature>
<evidence type="ECO:0000256" key="2">
    <source>
        <dbReference type="ARBA" id="ARBA00007400"/>
    </source>
</evidence>
<feature type="transmembrane region" description="Helical" evidence="7">
    <location>
        <begin position="110"/>
        <end position="129"/>
    </location>
</feature>
<evidence type="ECO:0000259" key="8">
    <source>
        <dbReference type="Pfam" id="PF01757"/>
    </source>
</evidence>
<dbReference type="Pfam" id="PF01757">
    <property type="entry name" value="Acyl_transf_3"/>
    <property type="match status" value="1"/>
</dbReference>
<feature type="transmembrane region" description="Helical" evidence="7">
    <location>
        <begin position="26"/>
        <end position="45"/>
    </location>
</feature>
<organism evidence="9 10">
    <name type="scientific">Flavobacterium columnare</name>
    <dbReference type="NCBI Taxonomy" id="996"/>
    <lineage>
        <taxon>Bacteria</taxon>
        <taxon>Pseudomonadati</taxon>
        <taxon>Bacteroidota</taxon>
        <taxon>Flavobacteriia</taxon>
        <taxon>Flavobacteriales</taxon>
        <taxon>Flavobacteriaceae</taxon>
        <taxon>Flavobacterium</taxon>
    </lineage>
</organism>
<dbReference type="GO" id="GO:0005886">
    <property type="term" value="C:plasma membrane"/>
    <property type="evidence" value="ECO:0007669"/>
    <property type="project" value="UniProtKB-SubCell"/>
</dbReference>
<accession>A0A246G7A4</accession>
<evidence type="ECO:0000256" key="6">
    <source>
        <dbReference type="ARBA" id="ARBA00023136"/>
    </source>
</evidence>